<feature type="region of interest" description="Disordered" evidence="1">
    <location>
        <begin position="129"/>
        <end position="159"/>
    </location>
</feature>
<sequence length="159" mass="18131">MEQYGSYNELYAREGVHHRTDGTRSRFVIVQRADKLAGVYLRLRKSFPNCTARHFTIRPWRLLNRTFRTVRNQVSSQQAQIFHQHRGYKNDGNLPGPLSMVRGLGGKSGETLKGFTGLRTLDSARIGSRSTGETKCTLKKEKEGKRERDVYTVNSPLSS</sequence>
<feature type="compositionally biased region" description="Basic and acidic residues" evidence="1">
    <location>
        <begin position="136"/>
        <end position="150"/>
    </location>
</feature>
<gene>
    <name evidence="2" type="ORF">ALC57_06037</name>
</gene>
<dbReference type="AlphaFoldDB" id="A0A151J921"/>
<evidence type="ECO:0000256" key="1">
    <source>
        <dbReference type="SAM" id="MobiDB-lite"/>
    </source>
</evidence>
<evidence type="ECO:0000313" key="3">
    <source>
        <dbReference type="Proteomes" id="UP000078492"/>
    </source>
</evidence>
<organism evidence="2 3">
    <name type="scientific">Trachymyrmex cornetzi</name>
    <dbReference type="NCBI Taxonomy" id="471704"/>
    <lineage>
        <taxon>Eukaryota</taxon>
        <taxon>Metazoa</taxon>
        <taxon>Ecdysozoa</taxon>
        <taxon>Arthropoda</taxon>
        <taxon>Hexapoda</taxon>
        <taxon>Insecta</taxon>
        <taxon>Pterygota</taxon>
        <taxon>Neoptera</taxon>
        <taxon>Endopterygota</taxon>
        <taxon>Hymenoptera</taxon>
        <taxon>Apocrita</taxon>
        <taxon>Aculeata</taxon>
        <taxon>Formicoidea</taxon>
        <taxon>Formicidae</taxon>
        <taxon>Myrmicinae</taxon>
        <taxon>Trachymyrmex</taxon>
    </lineage>
</organism>
<reference evidence="2 3" key="1">
    <citation type="submission" date="2015-09" db="EMBL/GenBank/DDBJ databases">
        <title>Trachymyrmex cornetzi WGS genome.</title>
        <authorList>
            <person name="Nygaard S."/>
            <person name="Hu H."/>
            <person name="Boomsma J."/>
            <person name="Zhang G."/>
        </authorList>
    </citation>
    <scope>NUCLEOTIDE SEQUENCE [LARGE SCALE GENOMIC DNA]</scope>
    <source>
        <strain evidence="2">Tcor2-1</strain>
        <tissue evidence="2">Whole body</tissue>
    </source>
</reference>
<dbReference type="EMBL" id="KQ979433">
    <property type="protein sequence ID" value="KYN21560.1"/>
    <property type="molecule type" value="Genomic_DNA"/>
</dbReference>
<keyword evidence="3" id="KW-1185">Reference proteome</keyword>
<evidence type="ECO:0000313" key="2">
    <source>
        <dbReference type="EMBL" id="KYN21560.1"/>
    </source>
</evidence>
<accession>A0A151J921</accession>
<protein>
    <submittedName>
        <fullName evidence="2">Uncharacterized protein</fullName>
    </submittedName>
</protein>
<dbReference type="Proteomes" id="UP000078492">
    <property type="component" value="Unassembled WGS sequence"/>
</dbReference>
<name>A0A151J921_9HYME</name>
<proteinExistence type="predicted"/>